<evidence type="ECO:0000256" key="3">
    <source>
        <dbReference type="ARBA" id="ARBA00023125"/>
    </source>
</evidence>
<evidence type="ECO:0000313" key="6">
    <source>
        <dbReference type="EMBL" id="ATI41379.1"/>
    </source>
</evidence>
<protein>
    <submittedName>
        <fullName evidence="6">LysR family transcriptional regulator</fullName>
    </submittedName>
</protein>
<dbReference type="GO" id="GO:0010628">
    <property type="term" value="P:positive regulation of gene expression"/>
    <property type="evidence" value="ECO:0007669"/>
    <property type="project" value="TreeGrafter"/>
</dbReference>
<comment type="similarity">
    <text evidence="1">Belongs to the LysR transcriptional regulatory family.</text>
</comment>
<sequence>MEIFTAMMRSATTVQAAEQLGISQPAVSAGLRQLETQLGLTLFERTGRRLRPTAEAHDLFGEIHPMFGLIRSFSTRARDLREGRVGRLRVMSTPPLGYSVVPPALRRFLNERPDVTISFDVRRLEPVVDAVQTGQVDAGLVLNAERLDTVNVSVLQRTQMVVLVPADDALAQEDLITPVQIAERDLVGIDIGSQLGRLVARGFELSAAPYRPRIEVRYSQTAAELVTQGLGVAVVDPYSAAPYLARGGVVARPFFPVSEVRASVITRKGVPHVGLLTRFMADLARSMEENPQAPRL</sequence>
<evidence type="ECO:0000313" key="7">
    <source>
        <dbReference type="Proteomes" id="UP000219050"/>
    </source>
</evidence>
<dbReference type="GO" id="GO:0003700">
    <property type="term" value="F:DNA-binding transcription factor activity"/>
    <property type="evidence" value="ECO:0007669"/>
    <property type="project" value="InterPro"/>
</dbReference>
<evidence type="ECO:0000256" key="2">
    <source>
        <dbReference type="ARBA" id="ARBA00023015"/>
    </source>
</evidence>
<dbReference type="SUPFAM" id="SSF53850">
    <property type="entry name" value="Periplasmic binding protein-like II"/>
    <property type="match status" value="1"/>
</dbReference>
<dbReference type="PROSITE" id="PS50931">
    <property type="entry name" value="HTH_LYSR"/>
    <property type="match status" value="1"/>
</dbReference>
<dbReference type="EMBL" id="CP021404">
    <property type="protein sequence ID" value="ATI41379.1"/>
    <property type="molecule type" value="Genomic_DNA"/>
</dbReference>
<dbReference type="Gene3D" id="1.10.10.10">
    <property type="entry name" value="Winged helix-like DNA-binding domain superfamily/Winged helix DNA-binding domain"/>
    <property type="match status" value="1"/>
</dbReference>
<dbReference type="KEGG" id="cmag:CBW24_04770"/>
<dbReference type="InterPro" id="IPR036390">
    <property type="entry name" value="WH_DNA-bd_sf"/>
</dbReference>
<dbReference type="Proteomes" id="UP000219050">
    <property type="component" value="Chromosome"/>
</dbReference>
<reference evidence="6 7" key="1">
    <citation type="submission" date="2017-05" db="EMBL/GenBank/DDBJ databases">
        <title>Comparative genomic and metabolic analysis of manganese-oxidizing mechanisms in Celeribater manganoxidans DY25T: its adaption to the environment of polymetallic nodule.</title>
        <authorList>
            <person name="Wang X."/>
        </authorList>
    </citation>
    <scope>NUCLEOTIDE SEQUENCE [LARGE SCALE GENOMIC DNA]</scope>
    <source>
        <strain evidence="6 7">DY25</strain>
    </source>
</reference>
<dbReference type="InterPro" id="IPR000847">
    <property type="entry name" value="LysR_HTH_N"/>
</dbReference>
<dbReference type="Pfam" id="PF03466">
    <property type="entry name" value="LysR_substrate"/>
    <property type="match status" value="1"/>
</dbReference>
<keyword evidence="7" id="KW-1185">Reference proteome</keyword>
<dbReference type="PANTHER" id="PTHR30427">
    <property type="entry name" value="TRANSCRIPTIONAL ACTIVATOR PROTEIN LYSR"/>
    <property type="match status" value="1"/>
</dbReference>
<dbReference type="SUPFAM" id="SSF46785">
    <property type="entry name" value="Winged helix' DNA-binding domain"/>
    <property type="match status" value="1"/>
</dbReference>
<keyword evidence="4" id="KW-0804">Transcription</keyword>
<dbReference type="Gene3D" id="3.40.190.10">
    <property type="entry name" value="Periplasmic binding protein-like II"/>
    <property type="match status" value="2"/>
</dbReference>
<keyword evidence="3" id="KW-0238">DNA-binding</keyword>
<gene>
    <name evidence="6" type="ORF">CBW24_04770</name>
</gene>
<dbReference type="InterPro" id="IPR036388">
    <property type="entry name" value="WH-like_DNA-bd_sf"/>
</dbReference>
<proteinExistence type="inferred from homology"/>
<dbReference type="PANTHER" id="PTHR30427:SF1">
    <property type="entry name" value="TRANSCRIPTIONAL ACTIVATOR PROTEIN LYSR"/>
    <property type="match status" value="1"/>
</dbReference>
<evidence type="ECO:0000259" key="5">
    <source>
        <dbReference type="PROSITE" id="PS50931"/>
    </source>
</evidence>
<feature type="domain" description="HTH lysR-type" evidence="5">
    <location>
        <begin position="1"/>
        <end position="53"/>
    </location>
</feature>
<name>A0A291LXE8_9RHOB</name>
<organism evidence="6 7">
    <name type="scientific">Pacificitalea manganoxidans</name>
    <dbReference type="NCBI Taxonomy" id="1411902"/>
    <lineage>
        <taxon>Bacteria</taxon>
        <taxon>Pseudomonadati</taxon>
        <taxon>Pseudomonadota</taxon>
        <taxon>Alphaproteobacteria</taxon>
        <taxon>Rhodobacterales</taxon>
        <taxon>Paracoccaceae</taxon>
        <taxon>Pacificitalea</taxon>
    </lineage>
</organism>
<dbReference type="PRINTS" id="PR00039">
    <property type="entry name" value="HTHLYSR"/>
</dbReference>
<dbReference type="InterPro" id="IPR005119">
    <property type="entry name" value="LysR_subst-bd"/>
</dbReference>
<evidence type="ECO:0000256" key="4">
    <source>
        <dbReference type="ARBA" id="ARBA00023163"/>
    </source>
</evidence>
<evidence type="ECO:0000256" key="1">
    <source>
        <dbReference type="ARBA" id="ARBA00009437"/>
    </source>
</evidence>
<dbReference type="Pfam" id="PF00126">
    <property type="entry name" value="HTH_1"/>
    <property type="match status" value="1"/>
</dbReference>
<keyword evidence="2" id="KW-0805">Transcription regulation</keyword>
<accession>A0A291LXE8</accession>
<dbReference type="AlphaFoldDB" id="A0A291LXE8"/>
<dbReference type="GO" id="GO:0043565">
    <property type="term" value="F:sequence-specific DNA binding"/>
    <property type="evidence" value="ECO:0007669"/>
    <property type="project" value="TreeGrafter"/>
</dbReference>